<reference evidence="1 2" key="1">
    <citation type="journal article" date="2008" name="Nature">
        <title>The genome of the model beetle and pest Tribolium castaneum.</title>
        <authorList>
            <consortium name="Tribolium Genome Sequencing Consortium"/>
            <person name="Richards S."/>
            <person name="Gibbs R.A."/>
            <person name="Weinstock G.M."/>
            <person name="Brown S.J."/>
            <person name="Denell R."/>
            <person name="Beeman R.W."/>
            <person name="Gibbs R."/>
            <person name="Beeman R.W."/>
            <person name="Brown S.J."/>
            <person name="Bucher G."/>
            <person name="Friedrich M."/>
            <person name="Grimmelikhuijzen C.J."/>
            <person name="Klingler M."/>
            <person name="Lorenzen M."/>
            <person name="Richards S."/>
            <person name="Roth S."/>
            <person name="Schroder R."/>
            <person name="Tautz D."/>
            <person name="Zdobnov E.M."/>
            <person name="Muzny D."/>
            <person name="Gibbs R.A."/>
            <person name="Weinstock G.M."/>
            <person name="Attaway T."/>
            <person name="Bell S."/>
            <person name="Buhay C.J."/>
            <person name="Chandrabose M.N."/>
            <person name="Chavez D."/>
            <person name="Clerk-Blankenburg K.P."/>
            <person name="Cree A."/>
            <person name="Dao M."/>
            <person name="Davis C."/>
            <person name="Chacko J."/>
            <person name="Dinh H."/>
            <person name="Dugan-Rocha S."/>
            <person name="Fowler G."/>
            <person name="Garner T.T."/>
            <person name="Garnes J."/>
            <person name="Gnirke A."/>
            <person name="Hawes A."/>
            <person name="Hernandez J."/>
            <person name="Hines S."/>
            <person name="Holder M."/>
            <person name="Hume J."/>
            <person name="Jhangiani S.N."/>
            <person name="Joshi V."/>
            <person name="Khan Z.M."/>
            <person name="Jackson L."/>
            <person name="Kovar C."/>
            <person name="Kowis A."/>
            <person name="Lee S."/>
            <person name="Lewis L.R."/>
            <person name="Margolis J."/>
            <person name="Morgan M."/>
            <person name="Nazareth L.V."/>
            <person name="Nguyen N."/>
            <person name="Okwuonu G."/>
            <person name="Parker D."/>
            <person name="Richards S."/>
            <person name="Ruiz S.J."/>
            <person name="Santibanez J."/>
            <person name="Savard J."/>
            <person name="Scherer S.E."/>
            <person name="Schneider B."/>
            <person name="Sodergren E."/>
            <person name="Tautz D."/>
            <person name="Vattahil S."/>
            <person name="Villasana D."/>
            <person name="White C.S."/>
            <person name="Wright R."/>
            <person name="Park Y."/>
            <person name="Beeman R.W."/>
            <person name="Lord J."/>
            <person name="Oppert B."/>
            <person name="Lorenzen M."/>
            <person name="Brown S."/>
            <person name="Wang L."/>
            <person name="Savard J."/>
            <person name="Tautz D."/>
            <person name="Richards S."/>
            <person name="Weinstock G."/>
            <person name="Gibbs R.A."/>
            <person name="Liu Y."/>
            <person name="Worley K."/>
            <person name="Weinstock G."/>
            <person name="Elsik C.G."/>
            <person name="Reese J.T."/>
            <person name="Elhaik E."/>
            <person name="Landan G."/>
            <person name="Graur D."/>
            <person name="Arensburger P."/>
            <person name="Atkinson P."/>
            <person name="Beeman R.W."/>
            <person name="Beidler J."/>
            <person name="Brown S.J."/>
            <person name="Demuth J.P."/>
            <person name="Drury D.W."/>
            <person name="Du Y.Z."/>
            <person name="Fujiwara H."/>
            <person name="Lorenzen M."/>
            <person name="Maselli V."/>
            <person name="Osanai M."/>
            <person name="Park Y."/>
            <person name="Robertson H.M."/>
            <person name="Tu Z."/>
            <person name="Wang J.J."/>
            <person name="Wang S."/>
            <person name="Richards S."/>
            <person name="Song H."/>
            <person name="Zhang L."/>
            <person name="Sodergren E."/>
            <person name="Werner D."/>
            <person name="Stanke M."/>
            <person name="Morgenstern B."/>
            <person name="Solovyev V."/>
            <person name="Kosarev P."/>
            <person name="Brown G."/>
            <person name="Chen H.C."/>
            <person name="Ermolaeva O."/>
            <person name="Hlavina W."/>
            <person name="Kapustin Y."/>
            <person name="Kiryutin B."/>
            <person name="Kitts P."/>
            <person name="Maglott D."/>
            <person name="Pruitt K."/>
            <person name="Sapojnikov V."/>
            <person name="Souvorov A."/>
            <person name="Mackey A.J."/>
            <person name="Waterhouse R.M."/>
            <person name="Wyder S."/>
            <person name="Zdobnov E.M."/>
            <person name="Zdobnov E.M."/>
            <person name="Wyder S."/>
            <person name="Kriventseva E.V."/>
            <person name="Kadowaki T."/>
            <person name="Bork P."/>
            <person name="Aranda M."/>
            <person name="Bao R."/>
            <person name="Beermann A."/>
            <person name="Berns N."/>
            <person name="Bolognesi R."/>
            <person name="Bonneton F."/>
            <person name="Bopp D."/>
            <person name="Brown S.J."/>
            <person name="Bucher G."/>
            <person name="Butts T."/>
            <person name="Chaumot A."/>
            <person name="Denell R.E."/>
            <person name="Ferrier D.E."/>
            <person name="Friedrich M."/>
            <person name="Gordon C.M."/>
            <person name="Jindra M."/>
            <person name="Klingler M."/>
            <person name="Lan Q."/>
            <person name="Lattorff H.M."/>
            <person name="Laudet V."/>
            <person name="von Levetsow C."/>
            <person name="Liu Z."/>
            <person name="Lutz R."/>
            <person name="Lynch J.A."/>
            <person name="da Fonseca R.N."/>
            <person name="Posnien N."/>
            <person name="Reuter R."/>
            <person name="Roth S."/>
            <person name="Savard J."/>
            <person name="Schinko J.B."/>
            <person name="Schmitt C."/>
            <person name="Schoppmeier M."/>
            <person name="Schroder R."/>
            <person name="Shippy T.D."/>
            <person name="Simonnet F."/>
            <person name="Marques-Souza H."/>
            <person name="Tautz D."/>
            <person name="Tomoyasu Y."/>
            <person name="Trauner J."/>
            <person name="Van der Zee M."/>
            <person name="Vervoort M."/>
            <person name="Wittkopp N."/>
            <person name="Wimmer E.A."/>
            <person name="Yang X."/>
            <person name="Jones A.K."/>
            <person name="Sattelle D.B."/>
            <person name="Ebert P.R."/>
            <person name="Nelson D."/>
            <person name="Scott J.G."/>
            <person name="Beeman R.W."/>
            <person name="Muthukrishnan S."/>
            <person name="Kramer K.J."/>
            <person name="Arakane Y."/>
            <person name="Beeman R.W."/>
            <person name="Zhu Q."/>
            <person name="Hogenkamp D."/>
            <person name="Dixit R."/>
            <person name="Oppert B."/>
            <person name="Jiang H."/>
            <person name="Zou Z."/>
            <person name="Marshall J."/>
            <person name="Elpidina E."/>
            <person name="Vinokurov K."/>
            <person name="Oppert C."/>
            <person name="Zou Z."/>
            <person name="Evans J."/>
            <person name="Lu Z."/>
            <person name="Zhao P."/>
            <person name="Sumathipala N."/>
            <person name="Altincicek B."/>
            <person name="Vilcinskas A."/>
            <person name="Williams M."/>
            <person name="Hultmark D."/>
            <person name="Hetru C."/>
            <person name="Jiang H."/>
            <person name="Grimmelikhuijzen C.J."/>
            <person name="Hauser F."/>
            <person name="Cazzamali G."/>
            <person name="Williamson M."/>
            <person name="Park Y."/>
            <person name="Li B."/>
            <person name="Tanaka Y."/>
            <person name="Predel R."/>
            <person name="Neupert S."/>
            <person name="Schachtner J."/>
            <person name="Verleyen P."/>
            <person name="Raible F."/>
            <person name="Bork P."/>
            <person name="Friedrich M."/>
            <person name="Walden K.K."/>
            <person name="Robertson H.M."/>
            <person name="Angeli S."/>
            <person name="Foret S."/>
            <person name="Bucher G."/>
            <person name="Schuetz S."/>
            <person name="Maleszka R."/>
            <person name="Wimmer E.A."/>
            <person name="Beeman R.W."/>
            <person name="Lorenzen M."/>
            <person name="Tomoyasu Y."/>
            <person name="Miller S.C."/>
            <person name="Grossmann D."/>
            <person name="Bucher G."/>
        </authorList>
    </citation>
    <scope>NUCLEOTIDE SEQUENCE [LARGE SCALE GENOMIC DNA]</scope>
    <source>
        <strain evidence="1 2">Georgia GA2</strain>
    </source>
</reference>
<dbReference type="AlphaFoldDB" id="A0A139W932"/>
<evidence type="ECO:0000313" key="1">
    <source>
        <dbReference type="EMBL" id="KXZ75788.1"/>
    </source>
</evidence>
<reference evidence="1 2" key="2">
    <citation type="journal article" date="2010" name="Nucleic Acids Res.">
        <title>BeetleBase in 2010: revisions to provide comprehensive genomic information for Tribolium castaneum.</title>
        <authorList>
            <person name="Kim H.S."/>
            <person name="Murphy T."/>
            <person name="Xia J."/>
            <person name="Caragea D."/>
            <person name="Park Y."/>
            <person name="Beeman R.W."/>
            <person name="Lorenzen M.D."/>
            <person name="Butcher S."/>
            <person name="Manak J.R."/>
            <person name="Brown S.J."/>
        </authorList>
    </citation>
    <scope>NUCLEOTIDE SEQUENCE [LARGE SCALE GENOMIC DNA]</scope>
    <source>
        <strain evidence="1 2">Georgia GA2</strain>
    </source>
</reference>
<name>A0A139W932_TRICA</name>
<dbReference type="Proteomes" id="UP000007266">
    <property type="component" value="Unassembled WGS sequence"/>
</dbReference>
<evidence type="ECO:0000313" key="2">
    <source>
        <dbReference type="Proteomes" id="UP000007266"/>
    </source>
</evidence>
<accession>A0A139W932</accession>
<protein>
    <submittedName>
        <fullName evidence="1">Uncharacterized protein</fullName>
    </submittedName>
</protein>
<gene>
    <name evidence="1" type="primary">AUGUSTUS-3.0.2_31892</name>
    <name evidence="1" type="ORF">TcasGA2_TC031892</name>
</gene>
<organism evidence="1 2">
    <name type="scientific">Tribolium castaneum</name>
    <name type="common">Red flour beetle</name>
    <dbReference type="NCBI Taxonomy" id="7070"/>
    <lineage>
        <taxon>Eukaryota</taxon>
        <taxon>Metazoa</taxon>
        <taxon>Ecdysozoa</taxon>
        <taxon>Arthropoda</taxon>
        <taxon>Hexapoda</taxon>
        <taxon>Insecta</taxon>
        <taxon>Pterygota</taxon>
        <taxon>Neoptera</taxon>
        <taxon>Endopterygota</taxon>
        <taxon>Coleoptera</taxon>
        <taxon>Polyphaga</taxon>
        <taxon>Cucujiformia</taxon>
        <taxon>Tenebrionidae</taxon>
        <taxon>Tenebrionidae incertae sedis</taxon>
        <taxon>Tribolium</taxon>
    </lineage>
</organism>
<dbReference type="InParanoid" id="A0A139W932"/>
<keyword evidence="2" id="KW-1185">Reference proteome</keyword>
<proteinExistence type="predicted"/>
<dbReference type="EMBL" id="KQ972746">
    <property type="protein sequence ID" value="KXZ75788.1"/>
    <property type="molecule type" value="Genomic_DNA"/>
</dbReference>
<sequence length="38" mass="4478">MNLYKDISDGHLEHRTGNDISHKKFCCESNYIVVIIFH</sequence>